<proteinExistence type="predicted"/>
<evidence type="ECO:0000313" key="2">
    <source>
        <dbReference type="Proteomes" id="UP001184833"/>
    </source>
</evidence>
<gene>
    <name evidence="1" type="ORF">J2786_001637</name>
</gene>
<reference evidence="1" key="1">
    <citation type="submission" date="2023-07" db="EMBL/GenBank/DDBJ databases">
        <title>Sorghum-associated microbial communities from plants grown in Nebraska, USA.</title>
        <authorList>
            <person name="Schachtman D."/>
        </authorList>
    </citation>
    <scope>NUCLEOTIDE SEQUENCE</scope>
    <source>
        <strain evidence="1">DS2329</strain>
    </source>
</reference>
<sequence length="47" mass="5174">MDASGKTVRTIEKPASQIYLNDVKAGLHFIILKMTDGTVKTIKAIKK</sequence>
<keyword evidence="2" id="KW-1185">Reference proteome</keyword>
<organism evidence="1 2">
    <name type="scientific">Chryseobacterium vietnamense</name>
    <dbReference type="NCBI Taxonomy" id="866785"/>
    <lineage>
        <taxon>Bacteria</taxon>
        <taxon>Pseudomonadati</taxon>
        <taxon>Bacteroidota</taxon>
        <taxon>Flavobacteriia</taxon>
        <taxon>Flavobacteriales</taxon>
        <taxon>Weeksellaceae</taxon>
        <taxon>Chryseobacterium group</taxon>
        <taxon>Chryseobacterium</taxon>
    </lineage>
</organism>
<dbReference type="EMBL" id="JAVDQX010000001">
    <property type="protein sequence ID" value="MDR6458544.1"/>
    <property type="molecule type" value="Genomic_DNA"/>
</dbReference>
<name>A0ACC6J6G3_9FLAO</name>
<accession>A0ACC6J6G3</accession>
<evidence type="ECO:0000313" key="1">
    <source>
        <dbReference type="EMBL" id="MDR6458544.1"/>
    </source>
</evidence>
<comment type="caution">
    <text evidence="1">The sequence shown here is derived from an EMBL/GenBank/DDBJ whole genome shotgun (WGS) entry which is preliminary data.</text>
</comment>
<protein>
    <submittedName>
        <fullName evidence="1">Uncharacterized protein</fullName>
    </submittedName>
</protein>
<dbReference type="Proteomes" id="UP001184833">
    <property type="component" value="Unassembled WGS sequence"/>
</dbReference>